<dbReference type="Gene3D" id="3.50.30.30">
    <property type="match status" value="1"/>
</dbReference>
<evidence type="ECO:0000313" key="13">
    <source>
        <dbReference type="Proteomes" id="UP000594262"/>
    </source>
</evidence>
<feature type="compositionally biased region" description="Acidic residues" evidence="9">
    <location>
        <begin position="305"/>
        <end position="319"/>
    </location>
</feature>
<feature type="compositionally biased region" description="Basic residues" evidence="9">
    <location>
        <begin position="276"/>
        <end position="288"/>
    </location>
</feature>
<dbReference type="GO" id="GO:0016020">
    <property type="term" value="C:membrane"/>
    <property type="evidence" value="ECO:0007669"/>
    <property type="project" value="UniProtKB-SubCell"/>
</dbReference>
<dbReference type="Pfam" id="PF13639">
    <property type="entry name" value="zf-RING_2"/>
    <property type="match status" value="1"/>
</dbReference>
<organism evidence="12 13">
    <name type="scientific">Clytia hemisphaerica</name>
    <dbReference type="NCBI Taxonomy" id="252671"/>
    <lineage>
        <taxon>Eukaryota</taxon>
        <taxon>Metazoa</taxon>
        <taxon>Cnidaria</taxon>
        <taxon>Hydrozoa</taxon>
        <taxon>Hydroidolina</taxon>
        <taxon>Leptothecata</taxon>
        <taxon>Obeliida</taxon>
        <taxon>Clytiidae</taxon>
        <taxon>Clytia</taxon>
    </lineage>
</organism>
<evidence type="ECO:0000256" key="6">
    <source>
        <dbReference type="ARBA" id="ARBA00022989"/>
    </source>
</evidence>
<evidence type="ECO:0000256" key="1">
    <source>
        <dbReference type="ARBA" id="ARBA00004167"/>
    </source>
</evidence>
<dbReference type="RefSeq" id="XP_066921001.1">
    <property type="nucleotide sequence ID" value="XM_067064900.1"/>
</dbReference>
<dbReference type="InterPro" id="IPR003137">
    <property type="entry name" value="PA_domain"/>
</dbReference>
<dbReference type="PANTHER" id="PTHR47168">
    <property type="entry name" value="RING ZINC FINGER DOMAIN SUPERFAMILY PROTEIN-RELATED"/>
    <property type="match status" value="1"/>
</dbReference>
<dbReference type="InterPro" id="IPR051653">
    <property type="entry name" value="E3_ligase_sorting_rcpt"/>
</dbReference>
<evidence type="ECO:0000256" key="2">
    <source>
        <dbReference type="ARBA" id="ARBA00022692"/>
    </source>
</evidence>
<evidence type="ECO:0000256" key="7">
    <source>
        <dbReference type="ARBA" id="ARBA00023136"/>
    </source>
</evidence>
<keyword evidence="2 10" id="KW-0812">Transmembrane</keyword>
<dbReference type="EnsemblMetazoa" id="CLYHEMT019533.1">
    <property type="protein sequence ID" value="CLYHEMP019533.1"/>
    <property type="gene ID" value="CLYHEMG019533"/>
</dbReference>
<reference evidence="12" key="1">
    <citation type="submission" date="2021-01" db="UniProtKB">
        <authorList>
            <consortium name="EnsemblMetazoa"/>
        </authorList>
    </citation>
    <scope>IDENTIFICATION</scope>
</reference>
<keyword evidence="3" id="KW-0479">Metal-binding</keyword>
<name>A0A7M5X966_9CNID</name>
<keyword evidence="5" id="KW-0862">Zinc</keyword>
<dbReference type="Proteomes" id="UP000594262">
    <property type="component" value="Unplaced"/>
</dbReference>
<evidence type="ECO:0000256" key="8">
    <source>
        <dbReference type="PROSITE-ProRule" id="PRU00175"/>
    </source>
</evidence>
<evidence type="ECO:0000256" key="4">
    <source>
        <dbReference type="ARBA" id="ARBA00022771"/>
    </source>
</evidence>
<dbReference type="Pfam" id="PF02225">
    <property type="entry name" value="PA"/>
    <property type="match status" value="1"/>
</dbReference>
<dbReference type="OrthoDB" id="8062037at2759"/>
<protein>
    <recommendedName>
        <fullName evidence="11">RING-type domain-containing protein</fullName>
    </recommendedName>
</protein>
<feature type="transmembrane region" description="Helical" evidence="10">
    <location>
        <begin position="170"/>
        <end position="194"/>
    </location>
</feature>
<dbReference type="GeneID" id="136808368"/>
<evidence type="ECO:0000256" key="5">
    <source>
        <dbReference type="ARBA" id="ARBA00022833"/>
    </source>
</evidence>
<dbReference type="InterPro" id="IPR001841">
    <property type="entry name" value="Znf_RING"/>
</dbReference>
<keyword evidence="13" id="KW-1185">Reference proteome</keyword>
<evidence type="ECO:0000256" key="9">
    <source>
        <dbReference type="SAM" id="MobiDB-lite"/>
    </source>
</evidence>
<evidence type="ECO:0000256" key="10">
    <source>
        <dbReference type="SAM" id="Phobius"/>
    </source>
</evidence>
<dbReference type="Gene3D" id="3.30.40.10">
    <property type="entry name" value="Zinc/RING finger domain, C3HC4 (zinc finger)"/>
    <property type="match status" value="1"/>
</dbReference>
<evidence type="ECO:0000259" key="11">
    <source>
        <dbReference type="PROSITE" id="PS50089"/>
    </source>
</evidence>
<keyword evidence="4 8" id="KW-0863">Zinc-finger</keyword>
<proteinExistence type="predicted"/>
<evidence type="ECO:0000256" key="3">
    <source>
        <dbReference type="ARBA" id="ARBA00022723"/>
    </source>
</evidence>
<dbReference type="InterPro" id="IPR013083">
    <property type="entry name" value="Znf_RING/FYVE/PHD"/>
</dbReference>
<feature type="domain" description="RING-type" evidence="11">
    <location>
        <begin position="227"/>
        <end position="269"/>
    </location>
</feature>
<evidence type="ECO:0000313" key="12">
    <source>
        <dbReference type="EnsemblMetazoa" id="CLYHEMP019533.1"/>
    </source>
</evidence>
<feature type="region of interest" description="Disordered" evidence="9">
    <location>
        <begin position="276"/>
        <end position="341"/>
    </location>
</feature>
<dbReference type="AlphaFoldDB" id="A0A7M5X966"/>
<dbReference type="GO" id="GO:0008270">
    <property type="term" value="F:zinc ion binding"/>
    <property type="evidence" value="ECO:0007669"/>
    <property type="project" value="UniProtKB-KW"/>
</dbReference>
<dbReference type="SUPFAM" id="SSF57850">
    <property type="entry name" value="RING/U-box"/>
    <property type="match status" value="1"/>
</dbReference>
<dbReference type="SMART" id="SM00184">
    <property type="entry name" value="RING"/>
    <property type="match status" value="1"/>
</dbReference>
<keyword evidence="7 10" id="KW-0472">Membrane</keyword>
<sequence>MKNIEYVAILFNLLLSYYVDGKVLIFNNVSSLTGMYRDAQADFGREIPQTGIVGLLDLAKPLNACTPLKNSFPYRQYVYGNIFLLAEESTSQTTCSYEQQAQNAQNAGYAAIIVYRRNGYEDLVTMDGEGPAIVSVMVTRDAGNSLKQSLYPTRSRIKITAEIELPFQLYLIPFVVVISICFFFMLLFSLGRYCRFRIRERRSRLSPANLKKIPTKKYTKEDDYDCCAICIEDYEENDKIRILPCNHAYHCKCVDPWLTSGKKVCPVCKQSVETKKKKKKKKKKKRNSSRSLDRASTSSAPPSEGDGEETSADEGGEYDTNERTPLLSSTDNARPSGAIDV</sequence>
<comment type="subcellular location">
    <subcellularLocation>
        <location evidence="1">Membrane</location>
        <topology evidence="1">Single-pass membrane protein</topology>
    </subcellularLocation>
</comment>
<dbReference type="PROSITE" id="PS50089">
    <property type="entry name" value="ZF_RING_2"/>
    <property type="match status" value="1"/>
</dbReference>
<dbReference type="PANTHER" id="PTHR47168:SF1">
    <property type="entry name" value="OS02G0798600 PROTEIN"/>
    <property type="match status" value="1"/>
</dbReference>
<keyword evidence="6 10" id="KW-1133">Transmembrane helix</keyword>
<accession>A0A7M5X966</accession>
<dbReference type="FunFam" id="3.30.40.10:FF:000824">
    <property type="entry name" value="E3 ubiquitin-protein ligase RNF13"/>
    <property type="match status" value="1"/>
</dbReference>